<dbReference type="Gene3D" id="1.10.3720.10">
    <property type="entry name" value="MetI-like"/>
    <property type="match status" value="1"/>
</dbReference>
<evidence type="ECO:0000256" key="4">
    <source>
        <dbReference type="ARBA" id="ARBA00023136"/>
    </source>
</evidence>
<dbReference type="AlphaFoldDB" id="A0A3B1E171"/>
<keyword evidence="3 5" id="KW-1133">Transmembrane helix</keyword>
<feature type="transmembrane region" description="Helical" evidence="5">
    <location>
        <begin position="187"/>
        <end position="207"/>
    </location>
</feature>
<dbReference type="InterPro" id="IPR025966">
    <property type="entry name" value="OppC_N"/>
</dbReference>
<dbReference type="InterPro" id="IPR000515">
    <property type="entry name" value="MetI-like"/>
</dbReference>
<dbReference type="Pfam" id="PF12911">
    <property type="entry name" value="OppC_N"/>
    <property type="match status" value="1"/>
</dbReference>
<dbReference type="GO" id="GO:0005886">
    <property type="term" value="C:plasma membrane"/>
    <property type="evidence" value="ECO:0007669"/>
    <property type="project" value="UniProtKB-SubCell"/>
</dbReference>
<dbReference type="SUPFAM" id="SSF161098">
    <property type="entry name" value="MetI-like"/>
    <property type="match status" value="1"/>
</dbReference>
<feature type="domain" description="ABC transmembrane type-1" evidence="6">
    <location>
        <begin position="152"/>
        <end position="348"/>
    </location>
</feature>
<dbReference type="CDD" id="cd06261">
    <property type="entry name" value="TM_PBP2"/>
    <property type="match status" value="1"/>
</dbReference>
<keyword evidence="2 5" id="KW-0812">Transmembrane</keyword>
<sequence length="365" mass="40957">MSNTNKHLSEFELALRQFKKNRMAVVCVTVLGLLYFSAIFADFLSPYSYKNEERSYSYAPVTPIQLFDNGKPVWPFVYGIKLTFNEYNRRIYVTDQKSKYPLKIFSKGDSYKLLGFIPSDRHLITVEAPGRFYFLGADSRGRDLFSRLLYGGRISLSIGLIGVFISFTLGLIIGGTAGYYGGKIDNILMRLCEMFMMVPGFYLLLALRAAVPDDFNSVQVYFAIIVILSLIGWASLARIIRGMCLSLRERDYVLAARSLGLSDFKIITQHILPHTLSYSIFAVMLSIPGYILGESALSLIGLGIQDPFASWGNMLSDSMSIVRIKFAPWILWPAAFIFITVICFNVIGNALRDCLDPMLKGEGVA</sequence>
<dbReference type="PROSITE" id="PS50928">
    <property type="entry name" value="ABC_TM1"/>
    <property type="match status" value="1"/>
</dbReference>
<evidence type="ECO:0000313" key="7">
    <source>
        <dbReference type="EMBL" id="VAX35387.1"/>
    </source>
</evidence>
<name>A0A3B1E171_9ZZZZ</name>
<feature type="transmembrane region" description="Helical" evidence="5">
    <location>
        <begin position="275"/>
        <end position="293"/>
    </location>
</feature>
<dbReference type="PANTHER" id="PTHR43839:SF1">
    <property type="entry name" value="OPPC IN A BINDING PROTEIN-DEPENDENT TRANSPORT SYSTEM"/>
    <property type="match status" value="1"/>
</dbReference>
<evidence type="ECO:0000256" key="1">
    <source>
        <dbReference type="ARBA" id="ARBA00004141"/>
    </source>
</evidence>
<evidence type="ECO:0000259" key="6">
    <source>
        <dbReference type="PROSITE" id="PS50928"/>
    </source>
</evidence>
<dbReference type="InterPro" id="IPR035906">
    <property type="entry name" value="MetI-like_sf"/>
</dbReference>
<evidence type="ECO:0000256" key="3">
    <source>
        <dbReference type="ARBA" id="ARBA00022989"/>
    </source>
</evidence>
<feature type="transmembrane region" description="Helical" evidence="5">
    <location>
        <begin position="329"/>
        <end position="351"/>
    </location>
</feature>
<feature type="transmembrane region" description="Helical" evidence="5">
    <location>
        <begin position="21"/>
        <end position="41"/>
    </location>
</feature>
<dbReference type="GO" id="GO:0055085">
    <property type="term" value="P:transmembrane transport"/>
    <property type="evidence" value="ECO:0007669"/>
    <property type="project" value="InterPro"/>
</dbReference>
<organism evidence="7">
    <name type="scientific">hydrothermal vent metagenome</name>
    <dbReference type="NCBI Taxonomy" id="652676"/>
    <lineage>
        <taxon>unclassified sequences</taxon>
        <taxon>metagenomes</taxon>
        <taxon>ecological metagenomes</taxon>
    </lineage>
</organism>
<accession>A0A3B1E171</accession>
<comment type="subcellular location">
    <subcellularLocation>
        <location evidence="1">Membrane</location>
        <topology evidence="1">Multi-pass membrane protein</topology>
    </subcellularLocation>
</comment>
<protein>
    <submittedName>
        <fullName evidence="7">Oligopeptide transport system permease protein OppC (TC 3.A.1.5.1)</fullName>
    </submittedName>
</protein>
<reference evidence="7" key="1">
    <citation type="submission" date="2018-06" db="EMBL/GenBank/DDBJ databases">
        <authorList>
            <person name="Zhirakovskaya E."/>
        </authorList>
    </citation>
    <scope>NUCLEOTIDE SEQUENCE</scope>
</reference>
<proteinExistence type="predicted"/>
<feature type="transmembrane region" description="Helical" evidence="5">
    <location>
        <begin position="154"/>
        <end position="180"/>
    </location>
</feature>
<feature type="transmembrane region" description="Helical" evidence="5">
    <location>
        <begin position="219"/>
        <end position="240"/>
    </location>
</feature>
<evidence type="ECO:0000256" key="5">
    <source>
        <dbReference type="SAM" id="Phobius"/>
    </source>
</evidence>
<keyword evidence="4 5" id="KW-0472">Membrane</keyword>
<evidence type="ECO:0000256" key="2">
    <source>
        <dbReference type="ARBA" id="ARBA00022692"/>
    </source>
</evidence>
<dbReference type="Pfam" id="PF00528">
    <property type="entry name" value="BPD_transp_1"/>
    <property type="match status" value="1"/>
</dbReference>
<dbReference type="EMBL" id="UOGJ01000049">
    <property type="protein sequence ID" value="VAX35387.1"/>
    <property type="molecule type" value="Genomic_DNA"/>
</dbReference>
<gene>
    <name evidence="7" type="ORF">MNBD_UNCLBAC01-1408</name>
</gene>
<dbReference type="PANTHER" id="PTHR43839">
    <property type="entry name" value="OPPC IN A BINDING PROTEIN-DEPENDENT TRANSPORT SYSTEM"/>
    <property type="match status" value="1"/>
</dbReference>